<feature type="non-terminal residue" evidence="1">
    <location>
        <position position="1"/>
    </location>
</feature>
<comment type="caution">
    <text evidence="1">The sequence shown here is derived from an EMBL/GenBank/DDBJ whole genome shotgun (WGS) entry which is preliminary data.</text>
</comment>
<dbReference type="AlphaFoldDB" id="X1G626"/>
<proteinExistence type="predicted"/>
<feature type="non-terminal residue" evidence="1">
    <location>
        <position position="135"/>
    </location>
</feature>
<accession>X1G626</accession>
<reference evidence="1" key="1">
    <citation type="journal article" date="2014" name="Front. Microbiol.">
        <title>High frequency of phylogenetically diverse reductive dehalogenase-homologous genes in deep subseafloor sedimentary metagenomes.</title>
        <authorList>
            <person name="Kawai M."/>
            <person name="Futagami T."/>
            <person name="Toyoda A."/>
            <person name="Takaki Y."/>
            <person name="Nishi S."/>
            <person name="Hori S."/>
            <person name="Arai W."/>
            <person name="Tsubouchi T."/>
            <person name="Morono Y."/>
            <person name="Uchiyama I."/>
            <person name="Ito T."/>
            <person name="Fujiyama A."/>
            <person name="Inagaki F."/>
            <person name="Takami H."/>
        </authorList>
    </citation>
    <scope>NUCLEOTIDE SEQUENCE</scope>
    <source>
        <strain evidence="1">Expedition CK06-06</strain>
    </source>
</reference>
<evidence type="ECO:0000313" key="1">
    <source>
        <dbReference type="EMBL" id="GAH36974.1"/>
    </source>
</evidence>
<organism evidence="1">
    <name type="scientific">marine sediment metagenome</name>
    <dbReference type="NCBI Taxonomy" id="412755"/>
    <lineage>
        <taxon>unclassified sequences</taxon>
        <taxon>metagenomes</taxon>
        <taxon>ecological metagenomes</taxon>
    </lineage>
</organism>
<gene>
    <name evidence="1" type="ORF">S03H2_25901</name>
</gene>
<dbReference type="EMBL" id="BARU01014804">
    <property type="protein sequence ID" value="GAH36974.1"/>
    <property type="molecule type" value="Genomic_DNA"/>
</dbReference>
<protein>
    <submittedName>
        <fullName evidence="1">Uncharacterized protein</fullName>
    </submittedName>
</protein>
<sequence length="135" mass="14699">TGRTAADLVCSLPGSPIKRAKAPGGKYGQVTTYELAVRDPVEILEQFVVIAENLEEKKSSRPAPPTCQKHPEARVDTLHECSRCREIVELQPLCAKIVRIDPTATAVDEPIVTSEQNVRIAEGGVPETDELAARR</sequence>
<name>X1G626_9ZZZZ</name>